<sequence length="197" mass="21529">MRQKLNVKDLINVGLFTVLIFIFTFVGGMIGFIPVLMPLVPFTCGLLSGPVDMLYATKIRKPGMLLIEQIIIAILFVVTGHGPWMLATAAVGGLIGECILKKGHYSSIKYARLAFSAMAISGLGNWIPIFFAREKYIEQMLLMGYGQEYADKMMGVLPNWSLVPITLLGILGTYIGCTIGIAILKKHFVKAGMIKGV</sequence>
<keyword evidence="1" id="KW-0472">Membrane</keyword>
<dbReference type="EMBL" id="FNOU01000001">
    <property type="protein sequence ID" value="SDX30880.1"/>
    <property type="molecule type" value="Genomic_DNA"/>
</dbReference>
<feature type="transmembrane region" description="Helical" evidence="1">
    <location>
        <begin position="112"/>
        <end position="132"/>
    </location>
</feature>
<protein>
    <submittedName>
        <fullName evidence="2">Energy-coupling factor transport system substrate-specific component</fullName>
    </submittedName>
</protein>
<dbReference type="Pfam" id="PF09605">
    <property type="entry name" value="Trep_Strep"/>
    <property type="match status" value="1"/>
</dbReference>
<keyword evidence="1" id="KW-1133">Transmembrane helix</keyword>
<gene>
    <name evidence="2" type="ORF">SAMN04488579_101105</name>
</gene>
<dbReference type="Proteomes" id="UP000199652">
    <property type="component" value="Unassembled WGS sequence"/>
</dbReference>
<feature type="transmembrane region" description="Helical" evidence="1">
    <location>
        <begin position="12"/>
        <end position="33"/>
    </location>
</feature>
<dbReference type="AlphaFoldDB" id="A0A1H3AMC1"/>
<dbReference type="InterPro" id="IPR011733">
    <property type="entry name" value="CHP02185_IM"/>
</dbReference>
<feature type="transmembrane region" description="Helical" evidence="1">
    <location>
        <begin position="162"/>
        <end position="184"/>
    </location>
</feature>
<organism evidence="2 3">
    <name type="scientific">Eubacterium barkeri</name>
    <name type="common">Clostridium barkeri</name>
    <dbReference type="NCBI Taxonomy" id="1528"/>
    <lineage>
        <taxon>Bacteria</taxon>
        <taxon>Bacillati</taxon>
        <taxon>Bacillota</taxon>
        <taxon>Clostridia</taxon>
        <taxon>Eubacteriales</taxon>
        <taxon>Eubacteriaceae</taxon>
        <taxon>Eubacterium</taxon>
    </lineage>
</organism>
<dbReference type="NCBIfam" id="TIGR02185">
    <property type="entry name" value="Trep_Strep"/>
    <property type="match status" value="1"/>
</dbReference>
<evidence type="ECO:0000256" key="1">
    <source>
        <dbReference type="SAM" id="Phobius"/>
    </source>
</evidence>
<dbReference type="RefSeq" id="WP_090242342.1">
    <property type="nucleotide sequence ID" value="NZ_FNOU01000001.1"/>
</dbReference>
<proteinExistence type="predicted"/>
<evidence type="ECO:0000313" key="2">
    <source>
        <dbReference type="EMBL" id="SDX30880.1"/>
    </source>
</evidence>
<keyword evidence="1" id="KW-0812">Transmembrane</keyword>
<name>A0A1H3AMC1_EUBBA</name>
<keyword evidence="3" id="KW-1185">Reference proteome</keyword>
<dbReference type="STRING" id="1528.SAMN04488579_101105"/>
<dbReference type="OrthoDB" id="9781459at2"/>
<accession>A0A1H3AMC1</accession>
<reference evidence="3" key="1">
    <citation type="submission" date="2016-10" db="EMBL/GenBank/DDBJ databases">
        <authorList>
            <person name="Varghese N."/>
            <person name="Submissions S."/>
        </authorList>
    </citation>
    <scope>NUCLEOTIDE SEQUENCE [LARGE SCALE GENOMIC DNA]</scope>
    <source>
        <strain evidence="3">VPI 5359</strain>
    </source>
</reference>
<evidence type="ECO:0000313" key="3">
    <source>
        <dbReference type="Proteomes" id="UP000199652"/>
    </source>
</evidence>